<dbReference type="Gramene" id="AET2Gv20774500.14">
    <property type="protein sequence ID" value="AET2Gv20774500.14"/>
    <property type="gene ID" value="AET2Gv20774500"/>
</dbReference>
<dbReference type="Gramene" id="AET2Gv20774500.21">
    <property type="protein sequence ID" value="AET2Gv20774500.21"/>
    <property type="gene ID" value="AET2Gv20774500"/>
</dbReference>
<dbReference type="Gramene" id="AET2Gv20774500.53">
    <property type="protein sequence ID" value="AET2Gv20774500.53"/>
    <property type="gene ID" value="AET2Gv20774500"/>
</dbReference>
<proteinExistence type="predicted"/>
<dbReference type="Gramene" id="AET2Gv20774500.57">
    <property type="protein sequence ID" value="AET2Gv20774500.57"/>
    <property type="gene ID" value="AET2Gv20774500"/>
</dbReference>
<dbReference type="Gramene" id="AET2Gv20774500.3">
    <property type="protein sequence ID" value="AET2Gv20774500.3"/>
    <property type="gene ID" value="AET2Gv20774500"/>
</dbReference>
<dbReference type="EnsemblPlants" id="AET2Gv20774500.53">
    <property type="protein sequence ID" value="AET2Gv20774500.53"/>
    <property type="gene ID" value="AET2Gv20774500"/>
</dbReference>
<dbReference type="Gramene" id="AET2Gv20774500.33">
    <property type="protein sequence ID" value="AET2Gv20774500.33"/>
    <property type="gene ID" value="AET2Gv20774500"/>
</dbReference>
<dbReference type="EnsemblPlants" id="AET2Gv20774500.14">
    <property type="protein sequence ID" value="AET2Gv20774500.14"/>
    <property type="gene ID" value="AET2Gv20774500"/>
</dbReference>
<dbReference type="EnsemblPlants" id="AET2Gv20774500.6">
    <property type="protein sequence ID" value="AET2Gv20774500.6"/>
    <property type="gene ID" value="AET2Gv20774500"/>
</dbReference>
<dbReference type="EnsemblPlants" id="AET2Gv20774500.21">
    <property type="protein sequence ID" value="AET2Gv20774500.21"/>
    <property type="gene ID" value="AET2Gv20774500"/>
</dbReference>
<evidence type="ECO:0000313" key="1">
    <source>
        <dbReference type="EnsemblPlants" id="AET2Gv20774500.38"/>
    </source>
</evidence>
<dbReference type="EnsemblPlants" id="AET2Gv20774500.33">
    <property type="protein sequence ID" value="AET2Gv20774500.33"/>
    <property type="gene ID" value="AET2Gv20774500"/>
</dbReference>
<reference evidence="2" key="1">
    <citation type="journal article" date="2014" name="Science">
        <title>Ancient hybridizations among the ancestral genomes of bread wheat.</title>
        <authorList>
            <consortium name="International Wheat Genome Sequencing Consortium,"/>
            <person name="Marcussen T."/>
            <person name="Sandve S.R."/>
            <person name="Heier L."/>
            <person name="Spannagl M."/>
            <person name="Pfeifer M."/>
            <person name="Jakobsen K.S."/>
            <person name="Wulff B.B."/>
            <person name="Steuernagel B."/>
            <person name="Mayer K.F."/>
            <person name="Olsen O.A."/>
        </authorList>
    </citation>
    <scope>NUCLEOTIDE SEQUENCE [LARGE SCALE GENOMIC DNA]</scope>
    <source>
        <strain evidence="2">cv. AL8/78</strain>
    </source>
</reference>
<dbReference type="EnsemblPlants" id="AET2Gv20774500.30">
    <property type="protein sequence ID" value="AET2Gv20774500.30"/>
    <property type="gene ID" value="AET2Gv20774500"/>
</dbReference>
<dbReference type="AlphaFoldDB" id="A0A453C962"/>
<dbReference type="EnsemblPlants" id="AET2Gv20774500.38">
    <property type="protein sequence ID" value="AET2Gv20774500.38"/>
    <property type="gene ID" value="AET2Gv20774500"/>
</dbReference>
<dbReference type="EnsemblPlants" id="AET2Gv20774500.37">
    <property type="protein sequence ID" value="AET2Gv20774500.37"/>
    <property type="gene ID" value="AET2Gv20774500"/>
</dbReference>
<dbReference type="Gramene" id="AET2Gv20774500.56">
    <property type="protein sequence ID" value="AET2Gv20774500.56"/>
    <property type="gene ID" value="AET2Gv20774500"/>
</dbReference>
<dbReference type="Gramene" id="AET2Gv20774500.1">
    <property type="protein sequence ID" value="AET2Gv20774500.1"/>
    <property type="gene ID" value="AET2Gv20774500"/>
</dbReference>
<dbReference type="EnsemblPlants" id="AET2Gv20774500.13">
    <property type="protein sequence ID" value="AET2Gv20774500.13"/>
    <property type="gene ID" value="AET2Gv20774500"/>
</dbReference>
<dbReference type="EnsemblPlants" id="AET2Gv20774500.47">
    <property type="protein sequence ID" value="AET2Gv20774500.47"/>
    <property type="gene ID" value="AET2Gv20774500"/>
</dbReference>
<reference evidence="1" key="3">
    <citation type="journal article" date="2017" name="Nature">
        <title>Genome sequence of the progenitor of the wheat D genome Aegilops tauschii.</title>
        <authorList>
            <person name="Luo M.C."/>
            <person name="Gu Y.Q."/>
            <person name="Puiu D."/>
            <person name="Wang H."/>
            <person name="Twardziok S.O."/>
            <person name="Deal K.R."/>
            <person name="Huo N."/>
            <person name="Zhu T."/>
            <person name="Wang L."/>
            <person name="Wang Y."/>
            <person name="McGuire P.E."/>
            <person name="Liu S."/>
            <person name="Long H."/>
            <person name="Ramasamy R.K."/>
            <person name="Rodriguez J.C."/>
            <person name="Van S.L."/>
            <person name="Yuan L."/>
            <person name="Wang Z."/>
            <person name="Xia Z."/>
            <person name="Xiao L."/>
            <person name="Anderson O.D."/>
            <person name="Ouyang S."/>
            <person name="Liang Y."/>
            <person name="Zimin A.V."/>
            <person name="Pertea G."/>
            <person name="Qi P."/>
            <person name="Bennetzen J.L."/>
            <person name="Dai X."/>
            <person name="Dawson M.W."/>
            <person name="Muller H.G."/>
            <person name="Kugler K."/>
            <person name="Rivarola-Duarte L."/>
            <person name="Spannagl M."/>
            <person name="Mayer K.F.X."/>
            <person name="Lu F.H."/>
            <person name="Bevan M.W."/>
            <person name="Leroy P."/>
            <person name="Li P."/>
            <person name="You F.M."/>
            <person name="Sun Q."/>
            <person name="Liu Z."/>
            <person name="Lyons E."/>
            <person name="Wicker T."/>
            <person name="Salzberg S.L."/>
            <person name="Devos K.M."/>
            <person name="Dvorak J."/>
        </authorList>
    </citation>
    <scope>NUCLEOTIDE SEQUENCE [LARGE SCALE GENOMIC DNA]</scope>
    <source>
        <strain evidence="1">cv. AL8/78</strain>
    </source>
</reference>
<dbReference type="Gramene" id="AET2Gv20774500.38">
    <property type="protein sequence ID" value="AET2Gv20774500.38"/>
    <property type="gene ID" value="AET2Gv20774500"/>
</dbReference>
<dbReference type="Proteomes" id="UP000015105">
    <property type="component" value="Chromosome 2D"/>
</dbReference>
<dbReference type="EnsemblPlants" id="AET2Gv20774500.57">
    <property type="protein sequence ID" value="AET2Gv20774500.57"/>
    <property type="gene ID" value="AET2Gv20774500"/>
</dbReference>
<dbReference type="EnsemblPlants" id="AET2Gv20774500.19">
    <property type="protein sequence ID" value="AET2Gv20774500.19"/>
    <property type="gene ID" value="AET2Gv20774500"/>
</dbReference>
<dbReference type="EnsemblPlants" id="AET2Gv20774500.3">
    <property type="protein sequence ID" value="AET2Gv20774500.3"/>
    <property type="gene ID" value="AET2Gv20774500"/>
</dbReference>
<dbReference type="EnsemblPlants" id="AET2Gv20774500.26">
    <property type="protein sequence ID" value="AET2Gv20774500.26"/>
    <property type="gene ID" value="AET2Gv20774500"/>
</dbReference>
<reference evidence="1" key="5">
    <citation type="journal article" date="2021" name="G3 (Bethesda)">
        <title>Aegilops tauschii genome assembly Aet v5.0 features greater sequence contiguity and improved annotation.</title>
        <authorList>
            <person name="Wang L."/>
            <person name="Zhu T."/>
            <person name="Rodriguez J.C."/>
            <person name="Deal K.R."/>
            <person name="Dubcovsky J."/>
            <person name="McGuire P.E."/>
            <person name="Lux T."/>
            <person name="Spannagl M."/>
            <person name="Mayer K.F.X."/>
            <person name="Baldrich P."/>
            <person name="Meyers B.C."/>
            <person name="Huo N."/>
            <person name="Gu Y.Q."/>
            <person name="Zhou H."/>
            <person name="Devos K.M."/>
            <person name="Bennetzen J.L."/>
            <person name="Unver T."/>
            <person name="Budak H."/>
            <person name="Gulick P.J."/>
            <person name="Galiba G."/>
            <person name="Kalapos B."/>
            <person name="Nelson D.R."/>
            <person name="Li P."/>
            <person name="You F.M."/>
            <person name="Luo M.C."/>
            <person name="Dvorak J."/>
        </authorList>
    </citation>
    <scope>NUCLEOTIDE SEQUENCE [LARGE SCALE GENOMIC DNA]</scope>
    <source>
        <strain evidence="1">cv. AL8/78</strain>
    </source>
</reference>
<dbReference type="EnsemblPlants" id="AET2Gv20774500.56">
    <property type="protein sequence ID" value="AET2Gv20774500.56"/>
    <property type="gene ID" value="AET2Gv20774500"/>
</dbReference>
<reference evidence="2" key="2">
    <citation type="journal article" date="2017" name="Nat. Plants">
        <title>The Aegilops tauschii genome reveals multiple impacts of transposons.</title>
        <authorList>
            <person name="Zhao G."/>
            <person name="Zou C."/>
            <person name="Li K."/>
            <person name="Wang K."/>
            <person name="Li T."/>
            <person name="Gao L."/>
            <person name="Zhang X."/>
            <person name="Wang H."/>
            <person name="Yang Z."/>
            <person name="Liu X."/>
            <person name="Jiang W."/>
            <person name="Mao L."/>
            <person name="Kong X."/>
            <person name="Jiao Y."/>
            <person name="Jia J."/>
        </authorList>
    </citation>
    <scope>NUCLEOTIDE SEQUENCE [LARGE SCALE GENOMIC DNA]</scope>
    <source>
        <strain evidence="2">cv. AL8/78</strain>
    </source>
</reference>
<organism evidence="1 2">
    <name type="scientific">Aegilops tauschii subsp. strangulata</name>
    <name type="common">Goatgrass</name>
    <dbReference type="NCBI Taxonomy" id="200361"/>
    <lineage>
        <taxon>Eukaryota</taxon>
        <taxon>Viridiplantae</taxon>
        <taxon>Streptophyta</taxon>
        <taxon>Embryophyta</taxon>
        <taxon>Tracheophyta</taxon>
        <taxon>Spermatophyta</taxon>
        <taxon>Magnoliopsida</taxon>
        <taxon>Liliopsida</taxon>
        <taxon>Poales</taxon>
        <taxon>Poaceae</taxon>
        <taxon>BOP clade</taxon>
        <taxon>Pooideae</taxon>
        <taxon>Triticodae</taxon>
        <taxon>Triticeae</taxon>
        <taxon>Triticinae</taxon>
        <taxon>Aegilops</taxon>
    </lineage>
</organism>
<dbReference type="EnsemblPlants" id="AET2Gv20774500.11">
    <property type="protein sequence ID" value="AET2Gv20774500.11"/>
    <property type="gene ID" value="AET2Gv20774500"/>
</dbReference>
<keyword evidence="2" id="KW-1185">Reference proteome</keyword>
<dbReference type="Gramene" id="AET2Gv20774500.13">
    <property type="protein sequence ID" value="AET2Gv20774500.13"/>
    <property type="gene ID" value="AET2Gv20774500"/>
</dbReference>
<dbReference type="Gramene" id="AET2Gv20774500.18">
    <property type="protein sequence ID" value="AET2Gv20774500.18"/>
    <property type="gene ID" value="AET2Gv20774500"/>
</dbReference>
<sequence length="102" mass="11135">MMVGFGGEISFLGLMSIKCHEKFKNSMGRMKTASKVGFSEECPSELAMGTMTQGMDTAIMLNQLGNPKWSCNLVVERQAEMILGRRLVCRGGAQPDLLGMTL</sequence>
<dbReference type="Gramene" id="AET2Gv20774500.26">
    <property type="protein sequence ID" value="AET2Gv20774500.26"/>
    <property type="gene ID" value="AET2Gv20774500"/>
</dbReference>
<dbReference type="Gramene" id="AET2Gv20774500.44">
    <property type="protein sequence ID" value="AET2Gv20774500.44"/>
    <property type="gene ID" value="AET2Gv20774500"/>
</dbReference>
<dbReference type="Gramene" id="AET2Gv20774500.37">
    <property type="protein sequence ID" value="AET2Gv20774500.37"/>
    <property type="gene ID" value="AET2Gv20774500"/>
</dbReference>
<dbReference type="EnsemblPlants" id="AET2Gv20774500.18">
    <property type="protein sequence ID" value="AET2Gv20774500.18"/>
    <property type="gene ID" value="AET2Gv20774500"/>
</dbReference>
<reference evidence="1" key="4">
    <citation type="submission" date="2019-03" db="UniProtKB">
        <authorList>
            <consortium name="EnsemblPlants"/>
        </authorList>
    </citation>
    <scope>IDENTIFICATION</scope>
</reference>
<dbReference type="Gramene" id="AET2Gv20774500.11">
    <property type="protein sequence ID" value="AET2Gv20774500.11"/>
    <property type="gene ID" value="AET2Gv20774500"/>
</dbReference>
<dbReference type="Gramene" id="AET2Gv20774500.30">
    <property type="protein sequence ID" value="AET2Gv20774500.30"/>
    <property type="gene ID" value="AET2Gv20774500"/>
</dbReference>
<dbReference type="EnsemblPlants" id="AET2Gv20774500.1">
    <property type="protein sequence ID" value="AET2Gv20774500.1"/>
    <property type="gene ID" value="AET2Gv20774500"/>
</dbReference>
<name>A0A453C962_AEGTS</name>
<evidence type="ECO:0000313" key="2">
    <source>
        <dbReference type="Proteomes" id="UP000015105"/>
    </source>
</evidence>
<dbReference type="Gramene" id="AET2Gv20774500.19">
    <property type="protein sequence ID" value="AET2Gv20774500.19"/>
    <property type="gene ID" value="AET2Gv20774500"/>
</dbReference>
<accession>A0A453C962</accession>
<dbReference type="Gramene" id="AET2Gv20774500.47">
    <property type="protein sequence ID" value="AET2Gv20774500.47"/>
    <property type="gene ID" value="AET2Gv20774500"/>
</dbReference>
<dbReference type="EnsemblPlants" id="AET2Gv20774500.44">
    <property type="protein sequence ID" value="AET2Gv20774500.44"/>
    <property type="gene ID" value="AET2Gv20774500"/>
</dbReference>
<protein>
    <submittedName>
        <fullName evidence="1">Uncharacterized protein</fullName>
    </submittedName>
</protein>
<dbReference type="Gramene" id="AET2Gv20774500.6">
    <property type="protein sequence ID" value="AET2Gv20774500.6"/>
    <property type="gene ID" value="AET2Gv20774500"/>
</dbReference>